<dbReference type="OrthoDB" id="427410at2759"/>
<accession>A0A0B1SHC9</accession>
<name>A0A0B1SHC9_OESDE</name>
<feature type="non-terminal residue" evidence="2">
    <location>
        <position position="1"/>
    </location>
</feature>
<feature type="compositionally biased region" description="Polar residues" evidence="1">
    <location>
        <begin position="182"/>
        <end position="193"/>
    </location>
</feature>
<dbReference type="Proteomes" id="UP000053660">
    <property type="component" value="Unassembled WGS sequence"/>
</dbReference>
<evidence type="ECO:0000313" key="3">
    <source>
        <dbReference type="Proteomes" id="UP000053660"/>
    </source>
</evidence>
<evidence type="ECO:0000313" key="2">
    <source>
        <dbReference type="EMBL" id="KHJ82590.1"/>
    </source>
</evidence>
<proteinExistence type="predicted"/>
<reference evidence="2 3" key="1">
    <citation type="submission" date="2014-03" db="EMBL/GenBank/DDBJ databases">
        <title>Draft genome of the hookworm Oesophagostomum dentatum.</title>
        <authorList>
            <person name="Mitreva M."/>
        </authorList>
    </citation>
    <scope>NUCLEOTIDE SEQUENCE [LARGE SCALE GENOMIC DNA]</scope>
    <source>
        <strain evidence="2 3">OD-Hann</strain>
    </source>
</reference>
<keyword evidence="3" id="KW-1185">Reference proteome</keyword>
<feature type="region of interest" description="Disordered" evidence="1">
    <location>
        <begin position="182"/>
        <end position="206"/>
    </location>
</feature>
<dbReference type="PANTHER" id="PTHR23285:SF7">
    <property type="entry name" value="LD09246P1"/>
    <property type="match status" value="1"/>
</dbReference>
<protein>
    <submittedName>
        <fullName evidence="2">Uncharacterized protein</fullName>
    </submittedName>
</protein>
<organism evidence="2 3">
    <name type="scientific">Oesophagostomum dentatum</name>
    <name type="common">Nodular worm</name>
    <dbReference type="NCBI Taxonomy" id="61180"/>
    <lineage>
        <taxon>Eukaryota</taxon>
        <taxon>Metazoa</taxon>
        <taxon>Ecdysozoa</taxon>
        <taxon>Nematoda</taxon>
        <taxon>Chromadorea</taxon>
        <taxon>Rhabditida</taxon>
        <taxon>Rhabditina</taxon>
        <taxon>Rhabditomorpha</taxon>
        <taxon>Strongyloidea</taxon>
        <taxon>Strongylidae</taxon>
        <taxon>Oesophagostomum</taxon>
    </lineage>
</organism>
<dbReference type="InterPro" id="IPR047227">
    <property type="entry name" value="MEX3"/>
</dbReference>
<gene>
    <name evidence="2" type="ORF">OESDEN_17716</name>
</gene>
<dbReference type="PANTHER" id="PTHR23285">
    <property type="entry name" value="RING FINGER AND KH DOMAIN CONTAINING PROTEIN 1"/>
    <property type="match status" value="1"/>
</dbReference>
<dbReference type="EMBL" id="KN578448">
    <property type="protein sequence ID" value="KHJ82590.1"/>
    <property type="molecule type" value="Genomic_DNA"/>
</dbReference>
<dbReference type="GO" id="GO:0003723">
    <property type="term" value="F:RNA binding"/>
    <property type="evidence" value="ECO:0007669"/>
    <property type="project" value="InterPro"/>
</dbReference>
<sequence>LIAICSLTVFQVTGLPQNVEAARKEIEQHIYQRTGNMPMTDPDASISQYSNLQTNLSLAASASAAARSAYGSLAQPPVRRPIGNENIPDYSRVLDRNGYNGLSGLLRGYPQTTKPSSYSAGGSPPAVSPSFFGSSSSSTTSNAFQPWSNNLYSGLGLSDSSDLFSTRSSVLSGASLWSSGFGSMSCGQQIPSNQRDEGLGDSPPNK</sequence>
<dbReference type="AlphaFoldDB" id="A0A0B1SHC9"/>
<evidence type="ECO:0000256" key="1">
    <source>
        <dbReference type="SAM" id="MobiDB-lite"/>
    </source>
</evidence>